<reference evidence="3" key="1">
    <citation type="journal article" date="2020" name="Stud. Mycol.">
        <title>101 Dothideomycetes genomes: a test case for predicting lifestyles and emergence of pathogens.</title>
        <authorList>
            <person name="Haridas S."/>
            <person name="Albert R."/>
            <person name="Binder M."/>
            <person name="Bloem J."/>
            <person name="Labutti K."/>
            <person name="Salamov A."/>
            <person name="Andreopoulos B."/>
            <person name="Baker S."/>
            <person name="Barry K."/>
            <person name="Bills G."/>
            <person name="Bluhm B."/>
            <person name="Cannon C."/>
            <person name="Castanera R."/>
            <person name="Culley D."/>
            <person name="Daum C."/>
            <person name="Ezra D."/>
            <person name="Gonzalez J."/>
            <person name="Henrissat B."/>
            <person name="Kuo A."/>
            <person name="Liang C."/>
            <person name="Lipzen A."/>
            <person name="Lutzoni F."/>
            <person name="Magnuson J."/>
            <person name="Mondo S."/>
            <person name="Nolan M."/>
            <person name="Ohm R."/>
            <person name="Pangilinan J."/>
            <person name="Park H.-J."/>
            <person name="Ramirez L."/>
            <person name="Alfaro M."/>
            <person name="Sun H."/>
            <person name="Tritt A."/>
            <person name="Yoshinaga Y."/>
            <person name="Zwiers L.-H."/>
            <person name="Turgeon B."/>
            <person name="Goodwin S."/>
            <person name="Spatafora J."/>
            <person name="Crous P."/>
            <person name="Grigoriev I."/>
        </authorList>
    </citation>
    <scope>NUCLEOTIDE SEQUENCE</scope>
    <source>
        <strain evidence="3">CBS 123094</strain>
    </source>
</reference>
<dbReference type="Gene3D" id="1.10.510.10">
    <property type="entry name" value="Transferase(Phosphotransferase) domain 1"/>
    <property type="match status" value="1"/>
</dbReference>
<feature type="compositionally biased region" description="Low complexity" evidence="1">
    <location>
        <begin position="72"/>
        <end position="93"/>
    </location>
</feature>
<dbReference type="EMBL" id="ML977586">
    <property type="protein sequence ID" value="KAF2000861.1"/>
    <property type="molecule type" value="Genomic_DNA"/>
</dbReference>
<evidence type="ECO:0000313" key="3">
    <source>
        <dbReference type="EMBL" id="KAF2000861.1"/>
    </source>
</evidence>
<dbReference type="GO" id="GO:0005524">
    <property type="term" value="F:ATP binding"/>
    <property type="evidence" value="ECO:0007669"/>
    <property type="project" value="InterPro"/>
</dbReference>
<dbReference type="InterPro" id="IPR000719">
    <property type="entry name" value="Prot_kinase_dom"/>
</dbReference>
<accession>A0A6A5WL38</accession>
<feature type="region of interest" description="Disordered" evidence="1">
    <location>
        <begin position="1"/>
        <end position="24"/>
    </location>
</feature>
<sequence>MEPSSPNTPTSGTHSEASKSAKQELTPLQQNALHMVPPDYVPVSFAGNGVYATVFFCLPRSAIRTPSPSPPSSQTSSSSTTPLLSPSCSTKPSGPHPNLRNHLVAIKIPHPSWSPAAQTLTTEIQHHRRISSTLNAYSSISPLQSRFLQILAYAQSSGPSSSTWFTLPAIYPSLTLSHLYCAFIDWSKPRSRAKLDITRVPRAWTAHVFLQLGDAVRFLHGAVGIVHGDFHAGNVMVDTTRGTGIGMGTERGWPELVVIDFGRADSIRVGEGTGIGMAMDENEAKRRVRQEVLSLCSILHEWKSTDVPRKNDESTPEEEWRDALWREFEDVVQAINLGEGELGLDELWSRFGGVAEAVRNSAGADDMEIVESMVRKAVEEEVEEVVVDEALWKALKGADKTV</sequence>
<feature type="region of interest" description="Disordered" evidence="1">
    <location>
        <begin position="65"/>
        <end position="100"/>
    </location>
</feature>
<dbReference type="OrthoDB" id="3795368at2759"/>
<feature type="domain" description="Protein kinase" evidence="2">
    <location>
        <begin position="40"/>
        <end position="402"/>
    </location>
</feature>
<dbReference type="Proteomes" id="UP000799779">
    <property type="component" value="Unassembled WGS sequence"/>
</dbReference>
<name>A0A6A5WL38_9PLEO</name>
<keyword evidence="4" id="KW-1185">Reference proteome</keyword>
<dbReference type="Pfam" id="PF01636">
    <property type="entry name" value="APH"/>
    <property type="match status" value="1"/>
</dbReference>
<feature type="compositionally biased region" description="Polar residues" evidence="1">
    <location>
        <begin position="1"/>
        <end position="15"/>
    </location>
</feature>
<dbReference type="AlphaFoldDB" id="A0A6A5WL38"/>
<dbReference type="GO" id="GO:0004672">
    <property type="term" value="F:protein kinase activity"/>
    <property type="evidence" value="ECO:0007669"/>
    <property type="project" value="InterPro"/>
</dbReference>
<protein>
    <recommendedName>
        <fullName evidence="2">Protein kinase domain-containing protein</fullName>
    </recommendedName>
</protein>
<dbReference type="InterPro" id="IPR002575">
    <property type="entry name" value="Aminoglycoside_PTrfase"/>
</dbReference>
<dbReference type="SUPFAM" id="SSF56112">
    <property type="entry name" value="Protein kinase-like (PK-like)"/>
    <property type="match status" value="1"/>
</dbReference>
<organism evidence="3 4">
    <name type="scientific">Amniculicola lignicola CBS 123094</name>
    <dbReference type="NCBI Taxonomy" id="1392246"/>
    <lineage>
        <taxon>Eukaryota</taxon>
        <taxon>Fungi</taxon>
        <taxon>Dikarya</taxon>
        <taxon>Ascomycota</taxon>
        <taxon>Pezizomycotina</taxon>
        <taxon>Dothideomycetes</taxon>
        <taxon>Pleosporomycetidae</taxon>
        <taxon>Pleosporales</taxon>
        <taxon>Amniculicolaceae</taxon>
        <taxon>Amniculicola</taxon>
    </lineage>
</organism>
<dbReference type="InterPro" id="IPR011009">
    <property type="entry name" value="Kinase-like_dom_sf"/>
</dbReference>
<evidence type="ECO:0000313" key="4">
    <source>
        <dbReference type="Proteomes" id="UP000799779"/>
    </source>
</evidence>
<evidence type="ECO:0000259" key="2">
    <source>
        <dbReference type="PROSITE" id="PS50011"/>
    </source>
</evidence>
<proteinExistence type="predicted"/>
<evidence type="ECO:0000256" key="1">
    <source>
        <dbReference type="SAM" id="MobiDB-lite"/>
    </source>
</evidence>
<dbReference type="PROSITE" id="PS50011">
    <property type="entry name" value="PROTEIN_KINASE_DOM"/>
    <property type="match status" value="1"/>
</dbReference>
<gene>
    <name evidence="3" type="ORF">P154DRAFT_619780</name>
</gene>